<dbReference type="InterPro" id="IPR028889">
    <property type="entry name" value="USP"/>
</dbReference>
<dbReference type="EMBL" id="PZQS01000001">
    <property type="protein sequence ID" value="PVD38835.1"/>
    <property type="molecule type" value="Genomic_DNA"/>
</dbReference>
<evidence type="ECO:0000313" key="5">
    <source>
        <dbReference type="EMBL" id="PVD38835.1"/>
    </source>
</evidence>
<dbReference type="GO" id="GO:0004843">
    <property type="term" value="F:cysteine-type deubiquitinase activity"/>
    <property type="evidence" value="ECO:0007669"/>
    <property type="project" value="UniProtKB-EC"/>
</dbReference>
<feature type="domain" description="USP" evidence="4">
    <location>
        <begin position="188"/>
        <end position="521"/>
    </location>
</feature>
<evidence type="ECO:0000256" key="3">
    <source>
        <dbReference type="SAM" id="MobiDB-lite"/>
    </source>
</evidence>
<dbReference type="Pfam" id="PF00443">
    <property type="entry name" value="UCH"/>
    <property type="match status" value="1"/>
</dbReference>
<dbReference type="EC" id="3.4.19.12" evidence="2"/>
<dbReference type="Proteomes" id="UP000245119">
    <property type="component" value="Linkage Group LG1"/>
</dbReference>
<evidence type="ECO:0000256" key="2">
    <source>
        <dbReference type="ARBA" id="ARBA00012759"/>
    </source>
</evidence>
<dbReference type="GO" id="GO:0016579">
    <property type="term" value="P:protein deubiquitination"/>
    <property type="evidence" value="ECO:0007669"/>
    <property type="project" value="InterPro"/>
</dbReference>
<dbReference type="PANTHER" id="PTHR21646:SF16">
    <property type="entry name" value="U4_U6.U5 TRI-SNRNP-ASSOCIATED PROTEIN 2"/>
    <property type="match status" value="1"/>
</dbReference>
<dbReference type="Gene3D" id="3.90.70.10">
    <property type="entry name" value="Cysteine proteinases"/>
    <property type="match status" value="1"/>
</dbReference>
<name>A0A2T7PZI1_POMCA</name>
<evidence type="ECO:0000259" key="4">
    <source>
        <dbReference type="PROSITE" id="PS50235"/>
    </source>
</evidence>
<reference evidence="5 6" key="1">
    <citation type="submission" date="2018-04" db="EMBL/GenBank/DDBJ databases">
        <title>The genome of golden apple snail Pomacea canaliculata provides insight into stress tolerance and invasive adaptation.</title>
        <authorList>
            <person name="Liu C."/>
            <person name="Liu B."/>
            <person name="Ren Y."/>
            <person name="Zhang Y."/>
            <person name="Wang H."/>
            <person name="Li S."/>
            <person name="Jiang F."/>
            <person name="Yin L."/>
            <person name="Zhang G."/>
            <person name="Qian W."/>
            <person name="Fan W."/>
        </authorList>
    </citation>
    <scope>NUCLEOTIDE SEQUENCE [LARGE SCALE GENOMIC DNA]</scope>
    <source>
        <strain evidence="5">SZHN2017</strain>
        <tissue evidence="5">Muscle</tissue>
    </source>
</reference>
<protein>
    <recommendedName>
        <fullName evidence="2">ubiquitinyl hydrolase 1</fullName>
        <ecNumber evidence="2">3.4.19.12</ecNumber>
    </recommendedName>
</protein>
<evidence type="ECO:0000313" key="6">
    <source>
        <dbReference type="Proteomes" id="UP000245119"/>
    </source>
</evidence>
<accession>A0A2T7PZI1</accession>
<dbReference type="PANTHER" id="PTHR21646">
    <property type="entry name" value="UBIQUITIN CARBOXYL-TERMINAL HYDROLASE"/>
    <property type="match status" value="1"/>
</dbReference>
<comment type="catalytic activity">
    <reaction evidence="1">
        <text>Thiol-dependent hydrolysis of ester, thioester, amide, peptide and isopeptide bonds formed by the C-terminal Gly of ubiquitin (a 76-residue protein attached to proteins as an intracellular targeting signal).</text>
        <dbReference type="EC" id="3.4.19.12"/>
    </reaction>
</comment>
<dbReference type="SUPFAM" id="SSF54001">
    <property type="entry name" value="Cysteine proteinases"/>
    <property type="match status" value="1"/>
</dbReference>
<comment type="caution">
    <text evidence="5">The sequence shown here is derived from an EMBL/GenBank/DDBJ whole genome shotgun (WGS) entry which is preliminary data.</text>
</comment>
<keyword evidence="6" id="KW-1185">Reference proteome</keyword>
<sequence length="579" mass="63946">MSPVVQRAAASLSVVLVEMCGLLLDSLSAFVTPVTPRRKALALRFFSAVTAPPAVSFSSSAVTAPPAVSFSSSAVTATPAVSFSSSAVTATPAVSFSSFSAVTALLRSRSAPRRSLLLLRSRSAPRRSLLLCGLVQLLGGHCSPAVSFSSSAVTATPAVSFSSSAVTATPAVSFSSSAVTAPPAVSFSSFSSGSAPLSFSSFYASLSHVTPLRNYFLQEENYSKIKRPPGDQAFLLVQRFGELIRKLWNPRNFKAHVSPHEMLQAVVLCSKKRFQITQQGDAIDFLSWFLNAMHSALNGTRKLSSSIISQTFRGKMLVFSRKIPPIDLPEQEKEKLLQTEEYQTLTEEIQWLYLTCDLPAPPLYPDELRENIIPQVPFATLLAKFNGVTEKEYKTYKDNTIKCFQLTHLPPFIICYFKRFTKNYFVSEKNPTIVNFPIKNIDFGELLSPEVRATHRHTTYDLVANIVHDSEPGGGQGGTYRCHVLHKATGKWYEMQDLHVADILPQMITLSESYIQIYEVREDIPNPFYQPLSARASKQQQEVMEGTGRDDVDVPIETEEPMTDINEIPKEDSREQTDS</sequence>
<dbReference type="InterPro" id="IPR038765">
    <property type="entry name" value="Papain-like_cys_pep_sf"/>
</dbReference>
<dbReference type="InterPro" id="IPR050185">
    <property type="entry name" value="Ub_carboxyl-term_hydrolase"/>
</dbReference>
<dbReference type="AlphaFoldDB" id="A0A2T7PZI1"/>
<feature type="compositionally biased region" description="Acidic residues" evidence="3">
    <location>
        <begin position="553"/>
        <end position="562"/>
    </location>
</feature>
<dbReference type="FunFam" id="3.90.70.10:FF:000030">
    <property type="entry name" value="U4/U6.U5 tri-snRNP-associated protein 2"/>
    <property type="match status" value="1"/>
</dbReference>
<organism evidence="5 6">
    <name type="scientific">Pomacea canaliculata</name>
    <name type="common">Golden apple snail</name>
    <dbReference type="NCBI Taxonomy" id="400727"/>
    <lineage>
        <taxon>Eukaryota</taxon>
        <taxon>Metazoa</taxon>
        <taxon>Spiralia</taxon>
        <taxon>Lophotrochozoa</taxon>
        <taxon>Mollusca</taxon>
        <taxon>Gastropoda</taxon>
        <taxon>Caenogastropoda</taxon>
        <taxon>Architaenioglossa</taxon>
        <taxon>Ampullarioidea</taxon>
        <taxon>Ampullariidae</taxon>
        <taxon>Pomacea</taxon>
    </lineage>
</organism>
<feature type="compositionally biased region" description="Basic and acidic residues" evidence="3">
    <location>
        <begin position="567"/>
        <end position="579"/>
    </location>
</feature>
<evidence type="ECO:0000256" key="1">
    <source>
        <dbReference type="ARBA" id="ARBA00000707"/>
    </source>
</evidence>
<dbReference type="OrthoDB" id="10263353at2759"/>
<dbReference type="STRING" id="400727.A0A2T7PZI1"/>
<dbReference type="PROSITE" id="PS50235">
    <property type="entry name" value="USP_3"/>
    <property type="match status" value="1"/>
</dbReference>
<feature type="region of interest" description="Disordered" evidence="3">
    <location>
        <begin position="535"/>
        <end position="579"/>
    </location>
</feature>
<dbReference type="InterPro" id="IPR001394">
    <property type="entry name" value="Peptidase_C19_UCH"/>
</dbReference>
<gene>
    <name evidence="5" type="ORF">C0Q70_01459</name>
</gene>
<proteinExistence type="predicted"/>